<keyword evidence="5" id="KW-0378">Hydrolase</keyword>
<proteinExistence type="predicted"/>
<dbReference type="Gene3D" id="3.40.710.10">
    <property type="entry name" value="DD-peptidase/beta-lactamase superfamily"/>
    <property type="match status" value="1"/>
</dbReference>
<feature type="domain" description="Beta-lactamase-related" evidence="4">
    <location>
        <begin position="64"/>
        <end position="358"/>
    </location>
</feature>
<feature type="compositionally biased region" description="Polar residues" evidence="3">
    <location>
        <begin position="49"/>
        <end position="61"/>
    </location>
</feature>
<evidence type="ECO:0000259" key="4">
    <source>
        <dbReference type="Pfam" id="PF00144"/>
    </source>
</evidence>
<keyword evidence="2" id="KW-0472">Membrane</keyword>
<reference evidence="6" key="1">
    <citation type="journal article" date="2019" name="Int. J. Syst. Evol. Microbiol.">
        <title>The Global Catalogue of Microorganisms (GCM) 10K type strain sequencing project: providing services to taxonomists for standard genome sequencing and annotation.</title>
        <authorList>
            <consortium name="The Broad Institute Genomics Platform"/>
            <consortium name="The Broad Institute Genome Sequencing Center for Infectious Disease"/>
            <person name="Wu L."/>
            <person name="Ma J."/>
        </authorList>
    </citation>
    <scope>NUCLEOTIDE SEQUENCE [LARGE SCALE GENOMIC DNA]</scope>
    <source>
        <strain evidence="6">CCM 8950</strain>
    </source>
</reference>
<dbReference type="GO" id="GO:0016787">
    <property type="term" value="F:hydrolase activity"/>
    <property type="evidence" value="ECO:0007669"/>
    <property type="project" value="UniProtKB-KW"/>
</dbReference>
<dbReference type="InterPro" id="IPR012338">
    <property type="entry name" value="Beta-lactam/transpept-like"/>
</dbReference>
<dbReference type="InterPro" id="IPR050491">
    <property type="entry name" value="AmpC-like"/>
</dbReference>
<dbReference type="PANTHER" id="PTHR46825">
    <property type="entry name" value="D-ALANYL-D-ALANINE-CARBOXYPEPTIDASE/ENDOPEPTIDASE AMPH"/>
    <property type="match status" value="1"/>
</dbReference>
<evidence type="ECO:0000313" key="5">
    <source>
        <dbReference type="EMBL" id="MFC6254517.1"/>
    </source>
</evidence>
<evidence type="ECO:0000256" key="3">
    <source>
        <dbReference type="SAM" id="MobiDB-lite"/>
    </source>
</evidence>
<organism evidence="5 6">
    <name type="scientific">Secundilactobacillus hailunensis</name>
    <dbReference type="NCBI Taxonomy" id="2559923"/>
    <lineage>
        <taxon>Bacteria</taxon>
        <taxon>Bacillati</taxon>
        <taxon>Bacillota</taxon>
        <taxon>Bacilli</taxon>
        <taxon>Lactobacillales</taxon>
        <taxon>Lactobacillaceae</taxon>
        <taxon>Secundilactobacillus</taxon>
    </lineage>
</organism>
<evidence type="ECO:0000256" key="1">
    <source>
        <dbReference type="ARBA" id="ARBA00004370"/>
    </source>
</evidence>
<dbReference type="InterPro" id="IPR001466">
    <property type="entry name" value="Beta-lactam-related"/>
</dbReference>
<dbReference type="EC" id="3.-.-.-" evidence="5"/>
<accession>A0ABW1TA54</accession>
<dbReference type="RefSeq" id="WP_137629756.1">
    <property type="nucleotide sequence ID" value="NZ_BJDO01000001.1"/>
</dbReference>
<protein>
    <submittedName>
        <fullName evidence="5">Serine hydrolase domain-containing protein</fullName>
        <ecNumber evidence="5">3.-.-.-</ecNumber>
    </submittedName>
</protein>
<dbReference type="PANTHER" id="PTHR46825:SF11">
    <property type="entry name" value="PENICILLIN-BINDING PROTEIN 4"/>
    <property type="match status" value="1"/>
</dbReference>
<dbReference type="Pfam" id="PF00144">
    <property type="entry name" value="Beta-lactamase"/>
    <property type="match status" value="1"/>
</dbReference>
<dbReference type="EMBL" id="JBHSSA010000054">
    <property type="protein sequence ID" value="MFC6254517.1"/>
    <property type="molecule type" value="Genomic_DNA"/>
</dbReference>
<dbReference type="Proteomes" id="UP001596190">
    <property type="component" value="Unassembled WGS sequence"/>
</dbReference>
<evidence type="ECO:0000313" key="6">
    <source>
        <dbReference type="Proteomes" id="UP001596190"/>
    </source>
</evidence>
<keyword evidence="6" id="KW-1185">Reference proteome</keyword>
<gene>
    <name evidence="5" type="ORF">ACFP1H_07950</name>
</gene>
<dbReference type="SUPFAM" id="SSF56601">
    <property type="entry name" value="beta-lactamase/transpeptidase-like"/>
    <property type="match status" value="1"/>
</dbReference>
<name>A0ABW1TA54_9LACO</name>
<comment type="caution">
    <text evidence="5">The sequence shown here is derived from an EMBL/GenBank/DDBJ whole genome shotgun (WGS) entry which is preliminary data.</text>
</comment>
<sequence length="378" mass="42925">MNMRKRIISSFLVLFGLGVIGSAYYWHQTRNNVSEIKQQSKLPEKSRKPTATQHSSNTTDNRITRELVSHHFVGTALVVKNNHPIYQQSFGYANYAKKKLNTNQSEYQILSIQKTLTAAMIMKLIQQNRLSMKTKLSNFYPKIHNAHAIQIRNLLDMTSGLSMKKKAKTVLSESGIVRYAVKHVKSRPNKLGSWKYDAVNYVLLAGIVQRLTRQSYVNNFAKTIQQPMHLTHTGFVQDWSHNQFKTNGYRYHSKAQTRSSYFRAFKESQASISTELGTGDIYMTSSNLFKAEQQLLRGKIVSKKNIRILHRPGSFSSYGGGVYNQLNGVRLHGVGYGYESAGLLTHDGKSGVILLSNDYRPGEPILPVAQRLFNRMLS</sequence>
<evidence type="ECO:0000256" key="2">
    <source>
        <dbReference type="ARBA" id="ARBA00023136"/>
    </source>
</evidence>
<feature type="region of interest" description="Disordered" evidence="3">
    <location>
        <begin position="36"/>
        <end position="63"/>
    </location>
</feature>
<comment type="subcellular location">
    <subcellularLocation>
        <location evidence="1">Membrane</location>
    </subcellularLocation>
</comment>